<evidence type="ECO:0000313" key="3">
    <source>
        <dbReference type="EMBL" id="KAJ5526343.1"/>
    </source>
</evidence>
<evidence type="ECO:0000313" key="4">
    <source>
        <dbReference type="Proteomes" id="UP001220324"/>
    </source>
</evidence>
<dbReference type="InterPro" id="IPR053137">
    <property type="entry name" value="NLR-like"/>
</dbReference>
<dbReference type="InterPro" id="IPR011990">
    <property type="entry name" value="TPR-like_helical_dom_sf"/>
</dbReference>
<dbReference type="SUPFAM" id="SSF48452">
    <property type="entry name" value="TPR-like"/>
    <property type="match status" value="2"/>
</dbReference>
<dbReference type="AlphaFoldDB" id="A0AAD6CNF8"/>
<dbReference type="SMART" id="SM00028">
    <property type="entry name" value="TPR"/>
    <property type="match status" value="4"/>
</dbReference>
<dbReference type="Gene3D" id="1.25.40.10">
    <property type="entry name" value="Tetratricopeptide repeat domain"/>
    <property type="match status" value="2"/>
</dbReference>
<dbReference type="PANTHER" id="PTHR46082">
    <property type="entry name" value="ATP/GTP-BINDING PROTEIN-RELATED"/>
    <property type="match status" value="1"/>
</dbReference>
<feature type="compositionally biased region" description="Basic and acidic residues" evidence="2">
    <location>
        <begin position="337"/>
        <end position="353"/>
    </location>
</feature>
<name>A0AAD6CNF8_9EURO</name>
<dbReference type="PANTHER" id="PTHR46082:SF6">
    <property type="entry name" value="AAA+ ATPASE DOMAIN-CONTAINING PROTEIN-RELATED"/>
    <property type="match status" value="1"/>
</dbReference>
<dbReference type="EMBL" id="JAQIZZ010000008">
    <property type="protein sequence ID" value="KAJ5526343.1"/>
    <property type="molecule type" value="Genomic_DNA"/>
</dbReference>
<dbReference type="NCBIfam" id="NF040586">
    <property type="entry name" value="FxSxx_TPR"/>
    <property type="match status" value="1"/>
</dbReference>
<dbReference type="Proteomes" id="UP001220324">
    <property type="component" value="Unassembled WGS sequence"/>
</dbReference>
<keyword evidence="4" id="KW-1185">Reference proteome</keyword>
<evidence type="ECO:0000256" key="2">
    <source>
        <dbReference type="SAM" id="MobiDB-lite"/>
    </source>
</evidence>
<comment type="caution">
    <text evidence="3">The sequence shown here is derived from an EMBL/GenBank/DDBJ whole genome shotgun (WGS) entry which is preliminary data.</text>
</comment>
<dbReference type="InterPro" id="IPR027417">
    <property type="entry name" value="P-loop_NTPase"/>
</dbReference>
<dbReference type="SUPFAM" id="SSF52540">
    <property type="entry name" value="P-loop containing nucleoside triphosphate hydrolases"/>
    <property type="match status" value="1"/>
</dbReference>
<gene>
    <name evidence="3" type="ORF">N7494_012993</name>
</gene>
<dbReference type="Gene3D" id="3.40.50.300">
    <property type="entry name" value="P-loop containing nucleotide triphosphate hydrolases"/>
    <property type="match status" value="2"/>
</dbReference>
<reference evidence="3 4" key="1">
    <citation type="journal article" date="2023" name="IMA Fungus">
        <title>Comparative genomic study of the Penicillium genus elucidates a diverse pangenome and 15 lateral gene transfer events.</title>
        <authorList>
            <person name="Petersen C."/>
            <person name="Sorensen T."/>
            <person name="Nielsen M.R."/>
            <person name="Sondergaard T.E."/>
            <person name="Sorensen J.L."/>
            <person name="Fitzpatrick D.A."/>
            <person name="Frisvad J.C."/>
            <person name="Nielsen K.L."/>
        </authorList>
    </citation>
    <scope>NUCLEOTIDE SEQUENCE [LARGE SCALE GENOMIC DNA]</scope>
    <source>
        <strain evidence="3 4">IBT 35679</strain>
    </source>
</reference>
<evidence type="ECO:0000256" key="1">
    <source>
        <dbReference type="PROSITE-ProRule" id="PRU00339"/>
    </source>
</evidence>
<feature type="region of interest" description="Disordered" evidence="2">
    <location>
        <begin position="337"/>
        <end position="362"/>
    </location>
</feature>
<accession>A0AAD6CNF8</accession>
<proteinExistence type="predicted"/>
<dbReference type="InterPro" id="IPR019734">
    <property type="entry name" value="TPR_rpt"/>
</dbReference>
<organism evidence="3 4">
    <name type="scientific">Penicillium frequentans</name>
    <dbReference type="NCBI Taxonomy" id="3151616"/>
    <lineage>
        <taxon>Eukaryota</taxon>
        <taxon>Fungi</taxon>
        <taxon>Dikarya</taxon>
        <taxon>Ascomycota</taxon>
        <taxon>Pezizomycotina</taxon>
        <taxon>Eurotiomycetes</taxon>
        <taxon>Eurotiomycetidae</taxon>
        <taxon>Eurotiales</taxon>
        <taxon>Aspergillaceae</taxon>
        <taxon>Penicillium</taxon>
    </lineage>
</organism>
<dbReference type="Pfam" id="PF13424">
    <property type="entry name" value="TPR_12"/>
    <property type="match status" value="3"/>
</dbReference>
<dbReference type="Pfam" id="PF13374">
    <property type="entry name" value="TPR_10"/>
    <property type="match status" value="1"/>
</dbReference>
<dbReference type="PROSITE" id="PS50005">
    <property type="entry name" value="TPR"/>
    <property type="match status" value="1"/>
</dbReference>
<protein>
    <submittedName>
        <fullName evidence="3">Tetratricopeptide-like helical</fullName>
    </submittedName>
</protein>
<keyword evidence="1" id="KW-0802">TPR repeat</keyword>
<sequence>MDSVPITSIVFGDGNRGNQVAINYGTINLPPERPETPPPPQSTLTFNRDPDFVGRETLLDQIHEKSSVPRSRIALVGIGGVGKSQIAIEYCYRVQDQSPETWVLWIHASNSTRFDLSCRYIADRDWLHDKNRKWVLVLDNLDDDQLLHEMRSEQQDSLVNDQRKMLRQPLWEYFPQTLNGSIIVTSRSRSVALHTAKDSDIIPVEPMDETCAATLFEKKLGLQTTREEVNQLTKALDFMPLAIVQAAVYIKQRSPRLSVVNYLEKFRKSHRQKTRLLHYYERDHRRDMEANHSILTTWQISFNHIQKIRPTAADLLSLMSFFDRQGIHKSLLREGKEMKHDIGRSSKYNKDQPGDISDGNESANESIMEEFEEDIFVLKDYFLISISADETVVEIHQLVQLAIQEWLQAQGKLENWKDQFIQILSSKLPDTTLENWQIYQLLLAHVQSAVTHQPLSRDSLGNWASMLYTAAWFAETRGDYNNCQEMAAIAKATRVKLFGPEDERTLSSFEQLGNAYVITGPWLKAEELQLHVLNTRNKVLGPRHHNTLSSMSSLACTYRIYGQSKRAEALQTLVVDIRQQVFGPKDLSTLASRGCLASIYNDQGRWKEAEALHKQVVDTFQQVLGLENFDTLNCMNTLANIYRDQGRLKEAEVLQVQVLHAHKKVLGQKHRTVQNSMRDLGSTYYDQGRWKEAEELWVQALDLNQQSLGPRHPSTLNSMVNLASNYYSQGRWKEAEELTVRVLNIRKQDLGPEHRDTLDSMNNLAFTRWSLGQGEDALLLMTECARLFDRNLGSDHPLSKSTRYSLKEWQEMIVSPSLRYIPRHMSATLGAFPTTFGLTSI</sequence>
<feature type="repeat" description="TPR" evidence="1">
    <location>
        <begin position="674"/>
        <end position="707"/>
    </location>
</feature>